<evidence type="ECO:0000256" key="7">
    <source>
        <dbReference type="ARBA" id="ARBA00022989"/>
    </source>
</evidence>
<comment type="similarity">
    <text evidence="3">Belongs to the TMEM163 family.</text>
</comment>
<proteinExistence type="inferred from homology"/>
<evidence type="ECO:0000256" key="5">
    <source>
        <dbReference type="ARBA" id="ARBA00022753"/>
    </source>
</evidence>
<keyword evidence="4 11" id="KW-0812">Transmembrane</keyword>
<dbReference type="PANTHER" id="PTHR31937:SF2">
    <property type="entry name" value="TRANSMEMBRANE PROTEIN 163"/>
    <property type="match status" value="1"/>
</dbReference>
<name>A0A0R1XBV9_9LACO</name>
<keyword evidence="14" id="KW-1185">Reference proteome</keyword>
<dbReference type="GO" id="GO:0031410">
    <property type="term" value="C:cytoplasmic vesicle"/>
    <property type="evidence" value="ECO:0007669"/>
    <property type="project" value="UniProtKB-KW"/>
</dbReference>
<feature type="transmembrane region" description="Helical" evidence="11">
    <location>
        <begin position="137"/>
        <end position="156"/>
    </location>
</feature>
<dbReference type="Gene3D" id="1.20.1510.10">
    <property type="entry name" value="Cation efflux protein transmembrane domain"/>
    <property type="match status" value="1"/>
</dbReference>
<dbReference type="PANTHER" id="PTHR31937">
    <property type="entry name" value="TRANSMEMBRANE PROTEIN 163"/>
    <property type="match status" value="1"/>
</dbReference>
<dbReference type="GO" id="GO:0016020">
    <property type="term" value="C:membrane"/>
    <property type="evidence" value="ECO:0007669"/>
    <property type="project" value="InterPro"/>
</dbReference>
<keyword evidence="7 11" id="KW-1133">Transmembrane helix</keyword>
<dbReference type="Pfam" id="PF01545">
    <property type="entry name" value="Cation_efflux"/>
    <property type="match status" value="1"/>
</dbReference>
<evidence type="ECO:0000259" key="12">
    <source>
        <dbReference type="Pfam" id="PF01545"/>
    </source>
</evidence>
<protein>
    <recommendedName>
        <fullName evidence="12">Cation efflux protein transmembrane domain-containing protein</fullName>
    </recommendedName>
</protein>
<evidence type="ECO:0000256" key="6">
    <source>
        <dbReference type="ARBA" id="ARBA00022833"/>
    </source>
</evidence>
<keyword evidence="10" id="KW-0968">Cytoplasmic vesicle</keyword>
<dbReference type="SUPFAM" id="SSF161111">
    <property type="entry name" value="Cation efflux protein transmembrane domain-like"/>
    <property type="match status" value="1"/>
</dbReference>
<gene>
    <name evidence="13" type="ORF">FD32_GL000001</name>
</gene>
<feature type="transmembrane region" description="Helical" evidence="11">
    <location>
        <begin position="28"/>
        <end position="51"/>
    </location>
</feature>
<dbReference type="GO" id="GO:0008324">
    <property type="term" value="F:monoatomic cation transmembrane transporter activity"/>
    <property type="evidence" value="ECO:0007669"/>
    <property type="project" value="InterPro"/>
</dbReference>
<dbReference type="InterPro" id="IPR026765">
    <property type="entry name" value="Tmem163"/>
</dbReference>
<evidence type="ECO:0000256" key="9">
    <source>
        <dbReference type="ARBA" id="ARBA00023136"/>
    </source>
</evidence>
<evidence type="ECO:0000256" key="8">
    <source>
        <dbReference type="ARBA" id="ARBA00023018"/>
    </source>
</evidence>
<evidence type="ECO:0000256" key="3">
    <source>
        <dbReference type="ARBA" id="ARBA00008731"/>
    </source>
</evidence>
<feature type="transmembrane region" description="Helical" evidence="11">
    <location>
        <begin position="5"/>
        <end position="22"/>
    </location>
</feature>
<keyword evidence="8" id="KW-0770">Synapse</keyword>
<dbReference type="InterPro" id="IPR058533">
    <property type="entry name" value="Cation_efflux_TM"/>
</dbReference>
<dbReference type="InterPro" id="IPR027469">
    <property type="entry name" value="Cation_efflux_TMD_sf"/>
</dbReference>
<evidence type="ECO:0000313" key="14">
    <source>
        <dbReference type="Proteomes" id="UP000051412"/>
    </source>
</evidence>
<dbReference type="AlphaFoldDB" id="A0A0R1XBV9"/>
<dbReference type="EMBL" id="AZGM01000056">
    <property type="protein sequence ID" value="KRM27576.1"/>
    <property type="molecule type" value="Genomic_DNA"/>
</dbReference>
<evidence type="ECO:0000256" key="4">
    <source>
        <dbReference type="ARBA" id="ARBA00022692"/>
    </source>
</evidence>
<keyword evidence="6" id="KW-0862">Zinc</keyword>
<evidence type="ECO:0000256" key="10">
    <source>
        <dbReference type="ARBA" id="ARBA00023329"/>
    </source>
</evidence>
<accession>A0A0R1XBV9</accession>
<dbReference type="Proteomes" id="UP000051412">
    <property type="component" value="Unassembled WGS sequence"/>
</dbReference>
<evidence type="ECO:0000313" key="13">
    <source>
        <dbReference type="EMBL" id="KRM27576.1"/>
    </source>
</evidence>
<sequence length="187" mass="20407">MVEIFSLAWMVLEFLIGCWSGIQAHSLLLIVFGLDSLLEIISGGALLWRLLVSTRLSAGAIAKVERQASRIVGWCLMALAVYIIVTSGYNLLTHQGAERSLLGTLMALASLICMPILMVIKLRIAEQIDSAALKEDAMCNLTCAYTAGAVLVGNLLTIWQGWWWSDSIFSLLLVILIVKEGLEGIRA</sequence>
<comment type="subcellular location">
    <subcellularLocation>
        <location evidence="2">Cytoplasmic vesicle</location>
        <location evidence="2">Secretory vesicle</location>
        <location evidence="2">Synaptic vesicle membrane</location>
        <topology evidence="2">Multi-pass membrane protein</topology>
    </subcellularLocation>
    <subcellularLocation>
        <location evidence="1">Early endosome membrane</location>
    </subcellularLocation>
</comment>
<dbReference type="STRING" id="1423782.FD32_GL000001"/>
<organism evidence="13 14">
    <name type="scientific">Limosilactobacillus panis DSM 6035</name>
    <dbReference type="NCBI Taxonomy" id="1423782"/>
    <lineage>
        <taxon>Bacteria</taxon>
        <taxon>Bacillati</taxon>
        <taxon>Bacillota</taxon>
        <taxon>Bacilli</taxon>
        <taxon>Lactobacillales</taxon>
        <taxon>Lactobacillaceae</taxon>
        <taxon>Limosilactobacillus</taxon>
    </lineage>
</organism>
<comment type="caution">
    <text evidence="13">The sequence shown here is derived from an EMBL/GenBank/DDBJ whole genome shotgun (WGS) entry which is preliminary data.</text>
</comment>
<dbReference type="PATRIC" id="fig|1423782.4.peg.1"/>
<evidence type="ECO:0000256" key="11">
    <source>
        <dbReference type="SAM" id="Phobius"/>
    </source>
</evidence>
<feature type="transmembrane region" description="Helical" evidence="11">
    <location>
        <begin position="104"/>
        <end position="125"/>
    </location>
</feature>
<feature type="transmembrane region" description="Helical" evidence="11">
    <location>
        <begin position="71"/>
        <end position="92"/>
    </location>
</feature>
<feature type="domain" description="Cation efflux protein transmembrane" evidence="12">
    <location>
        <begin position="5"/>
        <end position="185"/>
    </location>
</feature>
<evidence type="ECO:0000256" key="1">
    <source>
        <dbReference type="ARBA" id="ARBA00004146"/>
    </source>
</evidence>
<keyword evidence="9 11" id="KW-0472">Membrane</keyword>
<reference evidence="13 14" key="1">
    <citation type="journal article" date="2015" name="Genome Announc.">
        <title>Expanding the biotechnology potential of lactobacilli through comparative genomics of 213 strains and associated genera.</title>
        <authorList>
            <person name="Sun Z."/>
            <person name="Harris H.M."/>
            <person name="McCann A."/>
            <person name="Guo C."/>
            <person name="Argimon S."/>
            <person name="Zhang W."/>
            <person name="Yang X."/>
            <person name="Jeffery I.B."/>
            <person name="Cooney J.C."/>
            <person name="Kagawa T.F."/>
            <person name="Liu W."/>
            <person name="Song Y."/>
            <person name="Salvetti E."/>
            <person name="Wrobel A."/>
            <person name="Rasinkangas P."/>
            <person name="Parkhill J."/>
            <person name="Rea M.C."/>
            <person name="O'Sullivan O."/>
            <person name="Ritari J."/>
            <person name="Douillard F.P."/>
            <person name="Paul Ross R."/>
            <person name="Yang R."/>
            <person name="Briner A.E."/>
            <person name="Felis G.E."/>
            <person name="de Vos W.M."/>
            <person name="Barrangou R."/>
            <person name="Klaenhammer T.R."/>
            <person name="Caufield P.W."/>
            <person name="Cui Y."/>
            <person name="Zhang H."/>
            <person name="O'Toole P.W."/>
        </authorList>
    </citation>
    <scope>NUCLEOTIDE SEQUENCE [LARGE SCALE GENOMIC DNA]</scope>
    <source>
        <strain evidence="13 14">DSM 6035</strain>
    </source>
</reference>
<keyword evidence="5" id="KW-0967">Endosome</keyword>
<evidence type="ECO:0000256" key="2">
    <source>
        <dbReference type="ARBA" id="ARBA00004644"/>
    </source>
</evidence>